<evidence type="ECO:0000259" key="1">
    <source>
        <dbReference type="PROSITE" id="PS50104"/>
    </source>
</evidence>
<dbReference type="InterPro" id="IPR000157">
    <property type="entry name" value="TIR_dom"/>
</dbReference>
<evidence type="ECO:0000313" key="2">
    <source>
        <dbReference type="EMBL" id="GHO98844.1"/>
    </source>
</evidence>
<comment type="caution">
    <text evidence="2">The sequence shown here is derived from an EMBL/GenBank/DDBJ whole genome shotgun (WGS) entry which is preliminary data.</text>
</comment>
<dbReference type="SUPFAM" id="SSF52200">
    <property type="entry name" value="Toll/Interleukin receptor TIR domain"/>
    <property type="match status" value="1"/>
</dbReference>
<dbReference type="Gene3D" id="3.40.50.10140">
    <property type="entry name" value="Toll/interleukin-1 receptor homology (TIR) domain"/>
    <property type="match status" value="1"/>
</dbReference>
<feature type="domain" description="TIR" evidence="1">
    <location>
        <begin position="14"/>
        <end position="150"/>
    </location>
</feature>
<protein>
    <recommendedName>
        <fullName evidence="1">TIR domain-containing protein</fullName>
    </recommendedName>
</protein>
<dbReference type="InterPro" id="IPR035897">
    <property type="entry name" value="Toll_tir_struct_dom_sf"/>
</dbReference>
<dbReference type="AlphaFoldDB" id="A0A8J3N591"/>
<keyword evidence="3" id="KW-1185">Reference proteome</keyword>
<dbReference type="GO" id="GO:0007165">
    <property type="term" value="P:signal transduction"/>
    <property type="evidence" value="ECO:0007669"/>
    <property type="project" value="InterPro"/>
</dbReference>
<organism evidence="2 3">
    <name type="scientific">Reticulibacter mediterranei</name>
    <dbReference type="NCBI Taxonomy" id="2778369"/>
    <lineage>
        <taxon>Bacteria</taxon>
        <taxon>Bacillati</taxon>
        <taxon>Chloroflexota</taxon>
        <taxon>Ktedonobacteria</taxon>
        <taxon>Ktedonobacterales</taxon>
        <taxon>Reticulibacteraceae</taxon>
        <taxon>Reticulibacter</taxon>
    </lineage>
</organism>
<gene>
    <name evidence="2" type="ORF">KSF_088920</name>
</gene>
<accession>A0A8J3N591</accession>
<name>A0A8J3N591_9CHLR</name>
<dbReference type="Proteomes" id="UP000597444">
    <property type="component" value="Unassembled WGS sequence"/>
</dbReference>
<sequence length="176" mass="20647">MIEYARSLVGRAIEYYTCFMSYSSQDHVFAERLYIDLQAKGVRCWFAPHDMKTGDIIRDRIDQSIRLYDKLLLVLSQHSVQSKWVRFEVEAALDKECEGKPPVLFPVRLDDAVLNSSTSWAAHIQRSRHITDFSQWKQHDDYQRALTRLLRHLQPDTTVSFSPQSASQSEKLKDYY</sequence>
<dbReference type="EMBL" id="BNJK01000002">
    <property type="protein sequence ID" value="GHO98844.1"/>
    <property type="molecule type" value="Genomic_DNA"/>
</dbReference>
<dbReference type="PROSITE" id="PS50104">
    <property type="entry name" value="TIR"/>
    <property type="match status" value="1"/>
</dbReference>
<evidence type="ECO:0000313" key="3">
    <source>
        <dbReference type="Proteomes" id="UP000597444"/>
    </source>
</evidence>
<proteinExistence type="predicted"/>
<dbReference type="Pfam" id="PF13676">
    <property type="entry name" value="TIR_2"/>
    <property type="match status" value="1"/>
</dbReference>
<reference evidence="2" key="1">
    <citation type="submission" date="2020-10" db="EMBL/GenBank/DDBJ databases">
        <title>Taxonomic study of unclassified bacteria belonging to the class Ktedonobacteria.</title>
        <authorList>
            <person name="Yabe S."/>
            <person name="Wang C.M."/>
            <person name="Zheng Y."/>
            <person name="Sakai Y."/>
            <person name="Cavaletti L."/>
            <person name="Monciardini P."/>
            <person name="Donadio S."/>
        </authorList>
    </citation>
    <scope>NUCLEOTIDE SEQUENCE</scope>
    <source>
        <strain evidence="2">ID150040</strain>
    </source>
</reference>